<accession>A0A4P6XTV7</accession>
<proteinExistence type="predicted"/>
<dbReference type="AlphaFoldDB" id="A0A4P6XTV7"/>
<sequence>MSALPRTSYTMLLRSRHMPGLVAWGAGLGLFLGWPHAVIAASNKAHHVPNVNMAYI</sequence>
<reference evidence="2" key="1">
    <citation type="submission" date="2019-03" db="EMBL/GenBank/DDBJ databases">
        <title>Snf2 controls pulcherriminic acid biosynthesis and connects pigmentation and antifungal activity of the yeast Metschnikowia pulcherrima.</title>
        <authorList>
            <person name="Gore-Lloyd D."/>
            <person name="Sumann I."/>
            <person name="Brachmann A.O."/>
            <person name="Schneeberger K."/>
            <person name="Ortiz-Merino R.A."/>
            <person name="Moreno-Beltran M."/>
            <person name="Schlaefli M."/>
            <person name="Kirner P."/>
            <person name="Santos Kron A."/>
            <person name="Wolfe K.H."/>
            <person name="Piel J."/>
            <person name="Ahrens C.H."/>
            <person name="Henk D."/>
            <person name="Freimoser F.M."/>
        </authorList>
    </citation>
    <scope>NUCLEOTIDE SEQUENCE [LARGE SCALE GENOMIC DNA]</scope>
    <source>
        <strain evidence="2">APC 1.2</strain>
    </source>
</reference>
<keyword evidence="2" id="KW-1185">Reference proteome</keyword>
<dbReference type="Proteomes" id="UP000292447">
    <property type="component" value="Chromosome V"/>
</dbReference>
<dbReference type="EMBL" id="CP034460">
    <property type="protein sequence ID" value="QBM89896.1"/>
    <property type="molecule type" value="Genomic_DNA"/>
</dbReference>
<protein>
    <submittedName>
        <fullName evidence="1">Uncharacterized protein</fullName>
    </submittedName>
</protein>
<evidence type="ECO:0000313" key="2">
    <source>
        <dbReference type="Proteomes" id="UP000292447"/>
    </source>
</evidence>
<evidence type="ECO:0000313" key="1">
    <source>
        <dbReference type="EMBL" id="QBM89896.1"/>
    </source>
</evidence>
<name>A0A4P6XTV7_9ASCO</name>
<gene>
    <name evidence="1" type="ORF">METSCH_E01310</name>
</gene>
<organism evidence="1 2">
    <name type="scientific">Metschnikowia aff. pulcherrima</name>
    <dbReference type="NCBI Taxonomy" id="2163413"/>
    <lineage>
        <taxon>Eukaryota</taxon>
        <taxon>Fungi</taxon>
        <taxon>Dikarya</taxon>
        <taxon>Ascomycota</taxon>
        <taxon>Saccharomycotina</taxon>
        <taxon>Pichiomycetes</taxon>
        <taxon>Metschnikowiaceae</taxon>
        <taxon>Metschnikowia</taxon>
    </lineage>
</organism>